<dbReference type="EnsemblMetazoa" id="CJA42251.1">
    <property type="protein sequence ID" value="CJA42251.1"/>
    <property type="gene ID" value="WBGene00218099"/>
</dbReference>
<dbReference type="Gene3D" id="3.30.70.270">
    <property type="match status" value="1"/>
</dbReference>
<evidence type="ECO:0000259" key="1">
    <source>
        <dbReference type="PROSITE" id="PS50878"/>
    </source>
</evidence>
<accession>A0A8R1EUF7</accession>
<proteinExistence type="predicted"/>
<keyword evidence="3" id="KW-1185">Reference proteome</keyword>
<evidence type="ECO:0000313" key="3">
    <source>
        <dbReference type="Proteomes" id="UP000005237"/>
    </source>
</evidence>
<evidence type="ECO:0000313" key="2">
    <source>
        <dbReference type="EnsemblMetazoa" id="CJA42251.1"/>
    </source>
</evidence>
<sequence length="496" mass="56034">MYQDLVALLSILIDKFIPVKILKPSTKLHSSSIRKLQKKKLDIWRTEGNSVNYRALALLLRTRLSLEEKRITENLLCEGSSQHAFYKFVNSRWKSDEKIGILRDSAAEEDVTDDITKALLFSNTFSSVYTTDDGCAPSFSARTSQCLSSVNVSPHIVEFHLSRLPLKTNTTPEGIPSIFLKRTCTSIALPLSIIYESSLQYGIIPSFWKSAIVKPLHKKGPRCDPSNYRPISLTSSVCKVLEKIVRSEVTKYLNVNRLIIDRQYGFRAHRGTVSQLLSFQSALIGNCMKKRVTHNVYVDFKKAFDTVSLKKLEIKLQAYGIGGSLLCWLKSFLSGRNQVVCVNGTFSACSSVLSGVPQGSVLGPLLFLLYINDIGDNFKSNYLLYADDLKIFSHLSSDVQDDLDVLSNWCHTWQLDVAPNKCEHISFRFSKRLVPSSKPTFTISRTVVPYTDKIRDLGVHFQSNLSFDNHIESTVLNCHKRINIIFNVLRIHPPLD</sequence>
<dbReference type="SUPFAM" id="SSF56672">
    <property type="entry name" value="DNA/RNA polymerases"/>
    <property type="match status" value="1"/>
</dbReference>
<dbReference type="PANTHER" id="PTHR33332">
    <property type="entry name" value="REVERSE TRANSCRIPTASE DOMAIN-CONTAINING PROTEIN"/>
    <property type="match status" value="1"/>
</dbReference>
<protein>
    <submittedName>
        <fullName evidence="2">Reverse transcriptase domain-containing protein</fullName>
    </submittedName>
</protein>
<dbReference type="CDD" id="cd01650">
    <property type="entry name" value="RT_nLTR_like"/>
    <property type="match status" value="1"/>
</dbReference>
<dbReference type="AlphaFoldDB" id="A0A8R1EUF7"/>
<dbReference type="InterPro" id="IPR000477">
    <property type="entry name" value="RT_dom"/>
</dbReference>
<feature type="domain" description="Reverse transcriptase" evidence="1">
    <location>
        <begin position="197"/>
        <end position="461"/>
    </location>
</feature>
<dbReference type="PROSITE" id="PS50878">
    <property type="entry name" value="RT_POL"/>
    <property type="match status" value="1"/>
</dbReference>
<organism evidence="2 3">
    <name type="scientific">Caenorhabditis japonica</name>
    <dbReference type="NCBI Taxonomy" id="281687"/>
    <lineage>
        <taxon>Eukaryota</taxon>
        <taxon>Metazoa</taxon>
        <taxon>Ecdysozoa</taxon>
        <taxon>Nematoda</taxon>
        <taxon>Chromadorea</taxon>
        <taxon>Rhabditida</taxon>
        <taxon>Rhabditina</taxon>
        <taxon>Rhabditomorpha</taxon>
        <taxon>Rhabditoidea</taxon>
        <taxon>Rhabditidae</taxon>
        <taxon>Peloderinae</taxon>
        <taxon>Caenorhabditis</taxon>
    </lineage>
</organism>
<name>A0A8R1EUF7_CAEJA</name>
<dbReference type="InterPro" id="IPR043502">
    <property type="entry name" value="DNA/RNA_pol_sf"/>
</dbReference>
<dbReference type="InterPro" id="IPR043128">
    <property type="entry name" value="Rev_trsase/Diguanyl_cyclase"/>
</dbReference>
<reference evidence="3" key="1">
    <citation type="submission" date="2010-08" db="EMBL/GenBank/DDBJ databases">
        <authorList>
            <consortium name="Caenorhabditis japonica Sequencing Consortium"/>
            <person name="Wilson R.K."/>
        </authorList>
    </citation>
    <scope>NUCLEOTIDE SEQUENCE [LARGE SCALE GENOMIC DNA]</scope>
    <source>
        <strain evidence="3">DF5081</strain>
    </source>
</reference>
<dbReference type="Proteomes" id="UP000005237">
    <property type="component" value="Unassembled WGS sequence"/>
</dbReference>
<reference evidence="2" key="2">
    <citation type="submission" date="2022-06" db="UniProtKB">
        <authorList>
            <consortium name="EnsemblMetazoa"/>
        </authorList>
    </citation>
    <scope>IDENTIFICATION</scope>
    <source>
        <strain evidence="2">DF5081</strain>
    </source>
</reference>
<dbReference type="Pfam" id="PF00078">
    <property type="entry name" value="RVT_1"/>
    <property type="match status" value="1"/>
</dbReference>